<sequence length="215" mass="23610">MLSLTDTMAIDHWAFLPEPTAAERDWARANPGKWKYFADPAIGPAAATWPTNIMSGWGADENGELSQTWLNPDFVPAPETAEIEFANELELVLWRTARGFSAFGPFIDVLSRSQLLTIVAEDDSAALAGEPPLTQTTSQLVVYTSPARLPNDVNPWLRREVSGRDILEHACSQPGFALNIHSGSESPTIPSEDLADLWRQWCALDGHGNEDGNRP</sequence>
<name>A0ABU1XQS7_9NOCA</name>
<comment type="caution">
    <text evidence="1">The sequence shown here is derived from an EMBL/GenBank/DDBJ whole genome shotgun (WGS) entry which is preliminary data.</text>
</comment>
<keyword evidence="2" id="KW-1185">Reference proteome</keyword>
<reference evidence="1 2" key="1">
    <citation type="submission" date="2023-07" db="EMBL/GenBank/DDBJ databases">
        <title>Sorghum-associated microbial communities from plants grown in Nebraska, USA.</title>
        <authorList>
            <person name="Schachtman D."/>
        </authorList>
    </citation>
    <scope>NUCLEOTIDE SEQUENCE [LARGE SCALE GENOMIC DNA]</scope>
    <source>
        <strain evidence="1 2">4272</strain>
    </source>
</reference>
<protein>
    <recommendedName>
        <fullName evidence="3">Type III secretion system (T3SS) SseB-like protein</fullName>
    </recommendedName>
</protein>
<gene>
    <name evidence="1" type="ORF">J2W56_006649</name>
</gene>
<dbReference type="EMBL" id="JAVDWW010000015">
    <property type="protein sequence ID" value="MDR7172883.1"/>
    <property type="molecule type" value="Genomic_DNA"/>
</dbReference>
<evidence type="ECO:0000313" key="1">
    <source>
        <dbReference type="EMBL" id="MDR7172883.1"/>
    </source>
</evidence>
<dbReference type="Proteomes" id="UP001251217">
    <property type="component" value="Unassembled WGS sequence"/>
</dbReference>
<accession>A0ABU1XQS7</accession>
<evidence type="ECO:0008006" key="3">
    <source>
        <dbReference type="Google" id="ProtNLM"/>
    </source>
</evidence>
<proteinExistence type="predicted"/>
<evidence type="ECO:0000313" key="2">
    <source>
        <dbReference type="Proteomes" id="UP001251217"/>
    </source>
</evidence>
<organism evidence="1 2">
    <name type="scientific">Nocardia kruczakiae</name>
    <dbReference type="NCBI Taxonomy" id="261477"/>
    <lineage>
        <taxon>Bacteria</taxon>
        <taxon>Bacillati</taxon>
        <taxon>Actinomycetota</taxon>
        <taxon>Actinomycetes</taxon>
        <taxon>Mycobacteriales</taxon>
        <taxon>Nocardiaceae</taxon>
        <taxon>Nocardia</taxon>
    </lineage>
</organism>
<dbReference type="RefSeq" id="WP_310408161.1">
    <property type="nucleotide sequence ID" value="NZ_JAVDWW010000015.1"/>
</dbReference>